<reference evidence="2" key="1">
    <citation type="journal article" date="2019" name="Int. J. Syst. Evol. Microbiol.">
        <title>The Global Catalogue of Microorganisms (GCM) 10K type strain sequencing project: providing services to taxonomists for standard genome sequencing and annotation.</title>
        <authorList>
            <consortium name="The Broad Institute Genomics Platform"/>
            <consortium name="The Broad Institute Genome Sequencing Center for Infectious Disease"/>
            <person name="Wu L."/>
            <person name="Ma J."/>
        </authorList>
    </citation>
    <scope>NUCLEOTIDE SEQUENCE [LARGE SCALE GENOMIC DNA]</scope>
    <source>
        <strain evidence="2">JCM 17225</strain>
    </source>
</reference>
<dbReference type="EMBL" id="BAABDK010000029">
    <property type="protein sequence ID" value="GAA4046623.1"/>
    <property type="molecule type" value="Genomic_DNA"/>
</dbReference>
<dbReference type="RefSeq" id="WP_345057241.1">
    <property type="nucleotide sequence ID" value="NZ_BAABDK010000029.1"/>
</dbReference>
<protein>
    <submittedName>
        <fullName evidence="1">Uncharacterized protein</fullName>
    </submittedName>
</protein>
<comment type="caution">
    <text evidence="1">The sequence shown here is derived from an EMBL/GenBank/DDBJ whole genome shotgun (WGS) entry which is preliminary data.</text>
</comment>
<proteinExistence type="predicted"/>
<organism evidence="1 2">
    <name type="scientific">Hymenobacter glaciei</name>
    <dbReference type="NCBI Taxonomy" id="877209"/>
    <lineage>
        <taxon>Bacteria</taxon>
        <taxon>Pseudomonadati</taxon>
        <taxon>Bacteroidota</taxon>
        <taxon>Cytophagia</taxon>
        <taxon>Cytophagales</taxon>
        <taxon>Hymenobacteraceae</taxon>
        <taxon>Hymenobacter</taxon>
    </lineage>
</organism>
<keyword evidence="2" id="KW-1185">Reference proteome</keyword>
<dbReference type="SUPFAM" id="SSF52266">
    <property type="entry name" value="SGNH hydrolase"/>
    <property type="match status" value="1"/>
</dbReference>
<dbReference type="Proteomes" id="UP001501469">
    <property type="component" value="Unassembled WGS sequence"/>
</dbReference>
<evidence type="ECO:0000313" key="2">
    <source>
        <dbReference type="Proteomes" id="UP001501469"/>
    </source>
</evidence>
<evidence type="ECO:0000313" key="1">
    <source>
        <dbReference type="EMBL" id="GAA4046623.1"/>
    </source>
</evidence>
<name>A0ABP7ULA3_9BACT</name>
<accession>A0ABP7ULA3</accession>
<gene>
    <name evidence="1" type="ORF">GCM10022409_35850</name>
</gene>
<dbReference type="Gene3D" id="3.40.50.1110">
    <property type="entry name" value="SGNH hydrolase"/>
    <property type="match status" value="1"/>
</dbReference>
<sequence>MLIPFVLENVGGVPKPNQQDGIQPTAAGYRFVARTVRATLGPLLK</sequence>
<dbReference type="InterPro" id="IPR036514">
    <property type="entry name" value="SGNH_hydro_sf"/>
</dbReference>